<sequence length="298" mass="33689">MPLLFITFPSFISVGLSMNKWLSVVLAAVTLNANAHATTAQEYEQLFKGYDACYILYNVNKNKVVSQYNPNHRCEKRLAPNSSFKIVLSLMGFNEGLFNQDTVFKWDGKTRELPNWNQDQTPHSWMTHSALWVSQEVSPQLGLPTIKRYLAAFKYGNQDFSGDPGLNNGITHAWLSSSLKISANEQLHFLKALLKNQLPLTAETVANTKQNIYLGKLDNGANYYGKTGSGRSGLNERISTEQGLREGWFVGFVEQDNQQYIFISNLTEKSMNVDDKRFGSQMLKPMTMKLLNDYFAAV</sequence>
<evidence type="ECO:0000256" key="8">
    <source>
        <dbReference type="RuleBase" id="RU361140"/>
    </source>
</evidence>
<feature type="active site" description="Acyl-ester intermediate" evidence="7">
    <location>
        <position position="82"/>
    </location>
</feature>
<dbReference type="PATRIC" id="fig|1590043.3.peg.301"/>
<dbReference type="EMBL" id="LKAJ01000001">
    <property type="protein sequence ID" value="KRG22758.1"/>
    <property type="molecule type" value="Genomic_DNA"/>
</dbReference>
<comment type="similarity">
    <text evidence="2 8">Belongs to the class-D beta-lactamase family.</text>
</comment>
<evidence type="ECO:0000256" key="3">
    <source>
        <dbReference type="ARBA" id="ARBA00012865"/>
    </source>
</evidence>
<dbReference type="GO" id="GO:0008800">
    <property type="term" value="F:beta-lactamase activity"/>
    <property type="evidence" value="ECO:0007669"/>
    <property type="project" value="UniProtKB-UniRule"/>
</dbReference>
<evidence type="ECO:0000313" key="11">
    <source>
        <dbReference type="EMBL" id="KRG22758.1"/>
    </source>
</evidence>
<dbReference type="InterPro" id="IPR012338">
    <property type="entry name" value="Beta-lactam/transpept-like"/>
</dbReference>
<organism evidence="11">
    <name type="scientific">Candidatus Berkiella aquae</name>
    <dbReference type="NCBI Taxonomy" id="295108"/>
    <lineage>
        <taxon>Bacteria</taxon>
        <taxon>Pseudomonadati</taxon>
        <taxon>Pseudomonadota</taxon>
        <taxon>Gammaproteobacteria</taxon>
        <taxon>Candidatus Berkiellales</taxon>
        <taxon>Candidatus Berkiellaceae</taxon>
        <taxon>Candidatus Berkiella</taxon>
    </lineage>
</organism>
<feature type="domain" description="Penicillin-binding protein transpeptidase" evidence="10">
    <location>
        <begin position="55"/>
        <end position="276"/>
    </location>
</feature>
<comment type="caution">
    <text evidence="11">The sequence shown here is derived from an EMBL/GenBank/DDBJ whole genome shotgun (WGS) entry which is preliminary data.</text>
</comment>
<feature type="modified residue" description="N6-carboxylysine" evidence="7">
    <location>
        <position position="85"/>
    </location>
</feature>
<evidence type="ECO:0000256" key="7">
    <source>
        <dbReference type="PIRSR" id="PIRSR602137-50"/>
    </source>
</evidence>
<evidence type="ECO:0000256" key="4">
    <source>
        <dbReference type="ARBA" id="ARBA00022729"/>
    </source>
</evidence>
<name>A0A0Q9YPL3_9GAMM</name>
<feature type="signal peptide" evidence="9">
    <location>
        <begin position="1"/>
        <end position="37"/>
    </location>
</feature>
<evidence type="ECO:0000256" key="6">
    <source>
        <dbReference type="ARBA" id="ARBA00023251"/>
    </source>
</evidence>
<comment type="catalytic activity">
    <reaction evidence="1 8">
        <text>a beta-lactam + H2O = a substituted beta-amino acid</text>
        <dbReference type="Rhea" id="RHEA:20401"/>
        <dbReference type="ChEBI" id="CHEBI:15377"/>
        <dbReference type="ChEBI" id="CHEBI:35627"/>
        <dbReference type="ChEBI" id="CHEBI:140347"/>
        <dbReference type="EC" id="3.5.2.6"/>
    </reaction>
</comment>
<reference evidence="11" key="1">
    <citation type="submission" date="2015-09" db="EMBL/GenBank/DDBJ databases">
        <title>Draft Genome Sequences of Two Novel Amoeba-resistant Intranuclear Bacteria, Candidatus Berkiella cookevillensis and Candidatus Berkiella aquae.</title>
        <authorList>
            <person name="Mehari Y.T."/>
            <person name="Arivett B.A."/>
            <person name="Farone A.L."/>
            <person name="Gunderson J.H."/>
            <person name="Farone M.B."/>
        </authorList>
    </citation>
    <scope>NUCLEOTIDE SEQUENCE [LARGE SCALE GENOMIC DNA]</scope>
    <source>
        <strain evidence="11">HT99</strain>
    </source>
</reference>
<proteinExistence type="inferred from homology"/>
<dbReference type="Pfam" id="PF00905">
    <property type="entry name" value="Transpeptidase"/>
    <property type="match status" value="1"/>
</dbReference>
<dbReference type="STRING" id="295108.HT99x_00299"/>
<dbReference type="GO" id="GO:0008658">
    <property type="term" value="F:penicillin binding"/>
    <property type="evidence" value="ECO:0007669"/>
    <property type="project" value="InterPro"/>
</dbReference>
<dbReference type="PROSITE" id="PS00337">
    <property type="entry name" value="BETA_LACTAMASE_D"/>
    <property type="match status" value="1"/>
</dbReference>
<protein>
    <recommendedName>
        <fullName evidence="3 8">Beta-lactamase</fullName>
        <ecNumber evidence="3 8">3.5.2.6</ecNumber>
    </recommendedName>
</protein>
<dbReference type="GO" id="GO:0046677">
    <property type="term" value="P:response to antibiotic"/>
    <property type="evidence" value="ECO:0007669"/>
    <property type="project" value="UniProtKB-UniRule"/>
</dbReference>
<accession>A0A0Q9YPL3</accession>
<evidence type="ECO:0000256" key="5">
    <source>
        <dbReference type="ARBA" id="ARBA00022801"/>
    </source>
</evidence>
<evidence type="ECO:0000256" key="1">
    <source>
        <dbReference type="ARBA" id="ARBA00001526"/>
    </source>
</evidence>
<keyword evidence="6 8" id="KW-0046">Antibiotic resistance</keyword>
<dbReference type="EC" id="3.5.2.6" evidence="3 8"/>
<dbReference type="Gene3D" id="3.40.710.10">
    <property type="entry name" value="DD-peptidase/beta-lactamase superfamily"/>
    <property type="match status" value="1"/>
</dbReference>
<dbReference type="SUPFAM" id="SSF56601">
    <property type="entry name" value="beta-lactamase/transpeptidase-like"/>
    <property type="match status" value="1"/>
</dbReference>
<gene>
    <name evidence="11" type="primary">bla</name>
    <name evidence="11" type="ORF">HT99x_00299</name>
</gene>
<keyword evidence="4 9" id="KW-0732">Signal</keyword>
<dbReference type="InterPro" id="IPR001460">
    <property type="entry name" value="PCN-bd_Tpept"/>
</dbReference>
<dbReference type="InterPro" id="IPR002137">
    <property type="entry name" value="Beta-lactam_class-D_AS"/>
</dbReference>
<feature type="chain" id="PRO_5006388758" description="Beta-lactamase" evidence="9">
    <location>
        <begin position="38"/>
        <end position="298"/>
    </location>
</feature>
<evidence type="ECO:0000256" key="9">
    <source>
        <dbReference type="SAM" id="SignalP"/>
    </source>
</evidence>
<dbReference type="GO" id="GO:0017001">
    <property type="term" value="P:antibiotic catabolic process"/>
    <property type="evidence" value="ECO:0007669"/>
    <property type="project" value="InterPro"/>
</dbReference>
<evidence type="ECO:0000256" key="2">
    <source>
        <dbReference type="ARBA" id="ARBA00007898"/>
    </source>
</evidence>
<dbReference type="AlphaFoldDB" id="A0A0Q9YPL3"/>
<evidence type="ECO:0000259" key="10">
    <source>
        <dbReference type="Pfam" id="PF00905"/>
    </source>
</evidence>
<keyword evidence="5 8" id="KW-0378">Hydrolase</keyword>